<gene>
    <name evidence="1" type="ORF">ACFVZC_20830</name>
</gene>
<name>A0ABW6Q9X1_9ACTN</name>
<dbReference type="InterPro" id="IPR011989">
    <property type="entry name" value="ARM-like"/>
</dbReference>
<organism evidence="1 2">
    <name type="scientific">Streptomyces marokkonensis</name>
    <dbReference type="NCBI Taxonomy" id="324855"/>
    <lineage>
        <taxon>Bacteria</taxon>
        <taxon>Bacillati</taxon>
        <taxon>Actinomycetota</taxon>
        <taxon>Actinomycetes</taxon>
        <taxon>Kitasatosporales</taxon>
        <taxon>Streptomycetaceae</taxon>
        <taxon>Streptomyces</taxon>
    </lineage>
</organism>
<evidence type="ECO:0000313" key="1">
    <source>
        <dbReference type="EMBL" id="MFF1275820.1"/>
    </source>
</evidence>
<evidence type="ECO:0000313" key="2">
    <source>
        <dbReference type="Proteomes" id="UP001601627"/>
    </source>
</evidence>
<sequence length="491" mass="53846">MSDGALPPVHLIRVLEGLATNPMLPPDFVRRLLAHRKGHGSLAGRPDLSDGMIAEIIALDEHWFTHSLALNRGLPHAFRMTLAGHPDPGIRAALVVGADGGARRELFERLLGDPDPQVREHLAGNDRVPEDLRARLAADPEPGVRATLAQSWTQAPETVRRLLLTDPEDTVRAAACATYYRHLPHPVPPADLLTALLADPVTRAGAVRHCTLDAGTARRLAEDPDQHVREEVAGHPGLPPPLRDVLAEDPCPQVRLRVFARRDTPEPARAAIHARLLSEVPPRDWLTAPTDLDDDALEQQLMSEMARMQLRTLRLPWVTADPLPHVDSPYACFRASAAGSDRLPAPVVARLLDDEDSGVRTTMALHARDRIDPATAERIDRTYRPEKKTRWRPADDFPLPADVLRRLATDPDPRMRQLAPRDPALPVELVRSLAADSDPTVRHAIVAHPRLPVGELVRLLTDPSEQVAAAAAAHPGLPTEHMDRILTCAGL</sequence>
<dbReference type="Proteomes" id="UP001601627">
    <property type="component" value="Unassembled WGS sequence"/>
</dbReference>
<proteinExistence type="predicted"/>
<accession>A0ABW6Q9X1</accession>
<dbReference type="EMBL" id="JBHVZQ010000018">
    <property type="protein sequence ID" value="MFF1275820.1"/>
    <property type="molecule type" value="Genomic_DNA"/>
</dbReference>
<dbReference type="SUPFAM" id="SSF48371">
    <property type="entry name" value="ARM repeat"/>
    <property type="match status" value="3"/>
</dbReference>
<keyword evidence="2" id="KW-1185">Reference proteome</keyword>
<comment type="caution">
    <text evidence="1">The sequence shown here is derived from an EMBL/GenBank/DDBJ whole genome shotgun (WGS) entry which is preliminary data.</text>
</comment>
<dbReference type="InterPro" id="IPR016024">
    <property type="entry name" value="ARM-type_fold"/>
</dbReference>
<dbReference type="Gene3D" id="1.25.10.10">
    <property type="entry name" value="Leucine-rich Repeat Variant"/>
    <property type="match status" value="2"/>
</dbReference>
<evidence type="ECO:0008006" key="3">
    <source>
        <dbReference type="Google" id="ProtNLM"/>
    </source>
</evidence>
<reference evidence="1 2" key="1">
    <citation type="submission" date="2024-09" db="EMBL/GenBank/DDBJ databases">
        <title>The Natural Products Discovery Center: Release of the First 8490 Sequenced Strains for Exploring Actinobacteria Biosynthetic Diversity.</title>
        <authorList>
            <person name="Kalkreuter E."/>
            <person name="Kautsar S.A."/>
            <person name="Yang D."/>
            <person name="Bader C.D."/>
            <person name="Teijaro C.N."/>
            <person name="Fluegel L."/>
            <person name="Davis C.M."/>
            <person name="Simpson J.R."/>
            <person name="Lauterbach L."/>
            <person name="Steele A.D."/>
            <person name="Gui C."/>
            <person name="Meng S."/>
            <person name="Li G."/>
            <person name="Viehrig K."/>
            <person name="Ye F."/>
            <person name="Su P."/>
            <person name="Kiefer A.F."/>
            <person name="Nichols A."/>
            <person name="Cepeda A.J."/>
            <person name="Yan W."/>
            <person name="Fan B."/>
            <person name="Jiang Y."/>
            <person name="Adhikari A."/>
            <person name="Zheng C.-J."/>
            <person name="Schuster L."/>
            <person name="Cowan T.M."/>
            <person name="Smanski M.J."/>
            <person name="Chevrette M.G."/>
            <person name="De Carvalho L.P.S."/>
            <person name="Shen B."/>
        </authorList>
    </citation>
    <scope>NUCLEOTIDE SEQUENCE [LARGE SCALE GENOMIC DNA]</scope>
    <source>
        <strain evidence="1 2">NPDC058328</strain>
    </source>
</reference>
<dbReference type="RefSeq" id="WP_388236604.1">
    <property type="nucleotide sequence ID" value="NZ_JBHVZQ010000018.1"/>
</dbReference>
<protein>
    <recommendedName>
        <fullName evidence="3">Leucine rich repeat variant</fullName>
    </recommendedName>
</protein>